<proteinExistence type="predicted"/>
<gene>
    <name evidence="1" type="ORF">M0638_25025</name>
</gene>
<keyword evidence="2" id="KW-1185">Reference proteome</keyword>
<dbReference type="EMBL" id="JALPRX010000136">
    <property type="protein sequence ID" value="MCK8787634.1"/>
    <property type="molecule type" value="Genomic_DNA"/>
</dbReference>
<dbReference type="Proteomes" id="UP001139516">
    <property type="component" value="Unassembled WGS sequence"/>
</dbReference>
<sequence length="186" mass="20049">MTRPLATAVSTAASAPVVHLAVLVELDFAPDPLRLWSGIGDFVWGNMTFTGAGTLMGVGEVEETTETRAAGTTLSLSGVPSELIDHAMVVDWQGRAGRIWLALLDDAGGLLGDPVQALGGRMDVMSWAEGETATISLTVESRLADLERARVRRYTDRDQQDEYPNDLGFAYVASLQNQEIRWGKNG</sequence>
<organism evidence="1 2">
    <name type="scientific">Roseomonas acroporae</name>
    <dbReference type="NCBI Taxonomy" id="2937791"/>
    <lineage>
        <taxon>Bacteria</taxon>
        <taxon>Pseudomonadati</taxon>
        <taxon>Pseudomonadota</taxon>
        <taxon>Alphaproteobacteria</taxon>
        <taxon>Acetobacterales</taxon>
        <taxon>Roseomonadaceae</taxon>
        <taxon>Roseomonas</taxon>
    </lineage>
</organism>
<name>A0A9X2BZ37_9PROT</name>
<dbReference type="AlphaFoldDB" id="A0A9X2BZ37"/>
<evidence type="ECO:0000313" key="1">
    <source>
        <dbReference type="EMBL" id="MCK8787634.1"/>
    </source>
</evidence>
<reference evidence="1" key="1">
    <citation type="submission" date="2022-04" db="EMBL/GenBank/DDBJ databases">
        <title>Roseomonas acroporae sp. nov., isolated from coral Acropora digitifera.</title>
        <authorList>
            <person name="Sun H."/>
        </authorList>
    </citation>
    <scope>NUCLEOTIDE SEQUENCE</scope>
    <source>
        <strain evidence="1">NAR14</strain>
    </source>
</reference>
<comment type="caution">
    <text evidence="1">The sequence shown here is derived from an EMBL/GenBank/DDBJ whole genome shotgun (WGS) entry which is preliminary data.</text>
</comment>
<evidence type="ECO:0000313" key="2">
    <source>
        <dbReference type="Proteomes" id="UP001139516"/>
    </source>
</evidence>
<protein>
    <submittedName>
        <fullName evidence="1">Uncharacterized protein</fullName>
    </submittedName>
</protein>
<accession>A0A9X2BZ37</accession>
<dbReference type="RefSeq" id="WP_248669684.1">
    <property type="nucleotide sequence ID" value="NZ_JALPRX010000136.1"/>
</dbReference>